<comment type="caution">
    <text evidence="4">The sequence shown here is derived from an EMBL/GenBank/DDBJ whole genome shotgun (WGS) entry which is preliminary data.</text>
</comment>
<dbReference type="InterPro" id="IPR000917">
    <property type="entry name" value="Sulfatase_N"/>
</dbReference>
<evidence type="ECO:0000259" key="3">
    <source>
        <dbReference type="Pfam" id="PF00884"/>
    </source>
</evidence>
<protein>
    <submittedName>
        <fullName evidence="4">Sulfatase-like hydrolase/transferase</fullName>
    </submittedName>
</protein>
<evidence type="ECO:0000313" key="5">
    <source>
        <dbReference type="Proteomes" id="UP000719267"/>
    </source>
</evidence>
<dbReference type="InterPro" id="IPR050738">
    <property type="entry name" value="Sulfatase"/>
</dbReference>
<dbReference type="PANTHER" id="PTHR42693">
    <property type="entry name" value="ARYLSULFATASE FAMILY MEMBER"/>
    <property type="match status" value="1"/>
</dbReference>
<dbReference type="Proteomes" id="UP000719267">
    <property type="component" value="Unassembled WGS sequence"/>
</dbReference>
<dbReference type="Pfam" id="PF00884">
    <property type="entry name" value="Sulfatase"/>
    <property type="match status" value="1"/>
</dbReference>
<name>A0ABS6W655_9FLAO</name>
<keyword evidence="5" id="KW-1185">Reference proteome</keyword>
<accession>A0ABS6W655</accession>
<keyword evidence="2" id="KW-0378">Hydrolase</keyword>
<sequence length="209" mass="24054">MSHLDDAIGQVLKRLDSLGLRKNTIVLFMSDNGAQENWHPTSQYEGKYGPNDQLGSNQPLRNYKTSNYEGAIRVPAIISWNNNFMQAEKNHNYTSVIDVMPTFLELAAVKIPEQVEGESLTVILKEKTNEHHSIYVRGHKQESLIQRPWKLVRTRHLHAKTEFELFNVEEDPSEENNVIQQYPTIAEKMKQAIAKQFSKDAKEVNVPLR</sequence>
<dbReference type="PANTHER" id="PTHR42693:SF53">
    <property type="entry name" value="ENDO-4-O-SULFATASE"/>
    <property type="match status" value="1"/>
</dbReference>
<feature type="domain" description="Sulfatase N-terminal" evidence="3">
    <location>
        <begin position="3"/>
        <end position="107"/>
    </location>
</feature>
<organism evidence="4 5">
    <name type="scientific">Mesonia aestuariivivens</name>
    <dbReference type="NCBI Taxonomy" id="2796128"/>
    <lineage>
        <taxon>Bacteria</taxon>
        <taxon>Pseudomonadati</taxon>
        <taxon>Bacteroidota</taxon>
        <taxon>Flavobacteriia</taxon>
        <taxon>Flavobacteriales</taxon>
        <taxon>Flavobacteriaceae</taxon>
        <taxon>Mesonia</taxon>
    </lineage>
</organism>
<dbReference type="EMBL" id="JAHWDF010000015">
    <property type="protein sequence ID" value="MBW2962624.1"/>
    <property type="molecule type" value="Genomic_DNA"/>
</dbReference>
<gene>
    <name evidence="4" type="ORF">KW502_12560</name>
</gene>
<proteinExistence type="inferred from homology"/>
<evidence type="ECO:0000256" key="2">
    <source>
        <dbReference type="ARBA" id="ARBA00022801"/>
    </source>
</evidence>
<evidence type="ECO:0000256" key="1">
    <source>
        <dbReference type="ARBA" id="ARBA00008779"/>
    </source>
</evidence>
<reference evidence="4 5" key="1">
    <citation type="submission" date="2021-07" db="EMBL/GenBank/DDBJ databases">
        <title>Mesonia aestuariivivens sp. nov., isolated from a tidal flat.</title>
        <authorList>
            <person name="Kim Y.-O."/>
            <person name="Yoon J.-H."/>
        </authorList>
    </citation>
    <scope>NUCLEOTIDE SEQUENCE [LARGE SCALE GENOMIC DNA]</scope>
    <source>
        <strain evidence="4 5">JHPTF-M18</strain>
    </source>
</reference>
<comment type="similarity">
    <text evidence="1">Belongs to the sulfatase family.</text>
</comment>
<evidence type="ECO:0000313" key="4">
    <source>
        <dbReference type="EMBL" id="MBW2962624.1"/>
    </source>
</evidence>